<dbReference type="STRING" id="493.BWD07_08285"/>
<evidence type="ECO:0000313" key="11">
    <source>
        <dbReference type="EMBL" id="VEE99205.1"/>
    </source>
</evidence>
<sequence>MGMQYIRHSVVIAALCLAGACAQFPKEGKVNTPAEHALSSGQTFAVQEQWWLVLKDPQLNRYINAALKNAPSLKSAQARFEQLQAELGILGEESKVQTGLVAEGKGALLGKRPSASFAEPDRNFRLAHISAQAKWSFDFWGKNKARIASVLGRRNAAYYEIRQAEILLTHAVAEQYFTWQGLLAQQDILNQRIENSKQIEKLMQERVKAQLAAPSAVYEQQQMQQQLALQKLQLDKEIAHARHALAVLTGSKPDSLDKQQPAAMSGVPDVKVGGLKADILGRRPDISVQRELLDVRSQNIREAKADFYPNIELKLLTGLSHIDAFDLVRGNSGMLGVVPAVHLPIFTSGALRSKLAKRNAEYDEQVAVYDQTVLDAMRLAADAITDYQNHKAQHAQAEQAAATARKISASILRRVNAGLANKAEYYRKQDDVLQQQAVVLMKHSAALAAWSNLNVQLGGGFKQEQHL</sequence>
<comment type="subcellular location">
    <subcellularLocation>
        <location evidence="9">Cell membrane</location>
        <topology evidence="9">Lipid-anchor</topology>
    </subcellularLocation>
    <subcellularLocation>
        <location evidence="1">Membrane</location>
    </subcellularLocation>
</comment>
<accession>A0A1X3CVZ6</accession>
<evidence type="ECO:0000256" key="3">
    <source>
        <dbReference type="ARBA" id="ARBA00022452"/>
    </source>
</evidence>
<gene>
    <name evidence="11" type="primary">mtrE_1</name>
    <name evidence="11" type="ORF">NCTC10296_00218</name>
</gene>
<keyword evidence="6 9" id="KW-0472">Membrane</keyword>
<dbReference type="RefSeq" id="WP_085416953.1">
    <property type="nucleotide sequence ID" value="NZ_CAUJPY010000019.1"/>
</dbReference>
<evidence type="ECO:0000256" key="1">
    <source>
        <dbReference type="ARBA" id="ARBA00004370"/>
    </source>
</evidence>
<keyword evidence="3 9" id="KW-1134">Transmembrane beta strand</keyword>
<dbReference type="NCBIfam" id="TIGR01845">
    <property type="entry name" value="outer_NodT"/>
    <property type="match status" value="1"/>
</dbReference>
<organism evidence="11 12">
    <name type="scientific">Neisseria canis</name>
    <dbReference type="NCBI Taxonomy" id="493"/>
    <lineage>
        <taxon>Bacteria</taxon>
        <taxon>Pseudomonadati</taxon>
        <taxon>Pseudomonadota</taxon>
        <taxon>Betaproteobacteria</taxon>
        <taxon>Neisseriales</taxon>
        <taxon>Neisseriaceae</taxon>
        <taxon>Neisseria</taxon>
    </lineage>
</organism>
<reference evidence="11 12" key="1">
    <citation type="submission" date="2018-12" db="EMBL/GenBank/DDBJ databases">
        <authorList>
            <consortium name="Pathogen Informatics"/>
        </authorList>
    </citation>
    <scope>NUCLEOTIDE SEQUENCE [LARGE SCALE GENOMIC DNA]</scope>
    <source>
        <strain evidence="11 12">NCTC10296</strain>
    </source>
</reference>
<keyword evidence="7 9" id="KW-0564">Palmitate</keyword>
<evidence type="ECO:0000313" key="12">
    <source>
        <dbReference type="Proteomes" id="UP000279284"/>
    </source>
</evidence>
<feature type="coiled-coil region" evidence="10">
    <location>
        <begin position="380"/>
        <end position="407"/>
    </location>
</feature>
<keyword evidence="10" id="KW-0175">Coiled coil</keyword>
<evidence type="ECO:0000256" key="8">
    <source>
        <dbReference type="ARBA" id="ARBA00023288"/>
    </source>
</evidence>
<dbReference type="EMBL" id="LR134313">
    <property type="protein sequence ID" value="VEE99205.1"/>
    <property type="molecule type" value="Genomic_DNA"/>
</dbReference>
<dbReference type="Gene3D" id="1.20.1600.10">
    <property type="entry name" value="Outer membrane efflux proteins (OEP)"/>
    <property type="match status" value="1"/>
</dbReference>
<evidence type="ECO:0000256" key="4">
    <source>
        <dbReference type="ARBA" id="ARBA00022692"/>
    </source>
</evidence>
<dbReference type="GO" id="GO:0015562">
    <property type="term" value="F:efflux transmembrane transporter activity"/>
    <property type="evidence" value="ECO:0007669"/>
    <property type="project" value="InterPro"/>
</dbReference>
<dbReference type="Gene3D" id="2.20.200.10">
    <property type="entry name" value="Outer membrane efflux proteins (OEP)"/>
    <property type="match status" value="1"/>
</dbReference>
<dbReference type="PANTHER" id="PTHR30203">
    <property type="entry name" value="OUTER MEMBRANE CATION EFFLUX PROTEIN"/>
    <property type="match status" value="1"/>
</dbReference>
<evidence type="ECO:0000256" key="9">
    <source>
        <dbReference type="RuleBase" id="RU362097"/>
    </source>
</evidence>
<dbReference type="PROSITE" id="PS51257">
    <property type="entry name" value="PROKAR_LIPOPROTEIN"/>
    <property type="match status" value="1"/>
</dbReference>
<evidence type="ECO:0000256" key="6">
    <source>
        <dbReference type="ARBA" id="ARBA00023136"/>
    </source>
</evidence>
<dbReference type="SUPFAM" id="SSF56954">
    <property type="entry name" value="Outer membrane efflux proteins (OEP)"/>
    <property type="match status" value="1"/>
</dbReference>
<dbReference type="AlphaFoldDB" id="A0A1X3CVZ6"/>
<feature type="chain" id="PRO_5018800123" evidence="9">
    <location>
        <begin position="23"/>
        <end position="467"/>
    </location>
</feature>
<evidence type="ECO:0000256" key="5">
    <source>
        <dbReference type="ARBA" id="ARBA00022729"/>
    </source>
</evidence>
<evidence type="ECO:0000256" key="7">
    <source>
        <dbReference type="ARBA" id="ARBA00023139"/>
    </source>
</evidence>
<dbReference type="Proteomes" id="UP000279284">
    <property type="component" value="Chromosome"/>
</dbReference>
<name>A0A1X3CVZ6_9NEIS</name>
<keyword evidence="8 9" id="KW-0449">Lipoprotein</keyword>
<dbReference type="GO" id="GO:0005886">
    <property type="term" value="C:plasma membrane"/>
    <property type="evidence" value="ECO:0007669"/>
    <property type="project" value="UniProtKB-SubCell"/>
</dbReference>
<keyword evidence="4 9" id="KW-0812">Transmembrane</keyword>
<comment type="similarity">
    <text evidence="2 9">Belongs to the outer membrane factor (OMF) (TC 1.B.17) family.</text>
</comment>
<protein>
    <submittedName>
        <fullName evidence="11">Outer membrane efflux protein</fullName>
    </submittedName>
</protein>
<dbReference type="InterPro" id="IPR010131">
    <property type="entry name" value="MdtP/NodT-like"/>
</dbReference>
<dbReference type="KEGG" id="nci:NCTC10296_00218"/>
<evidence type="ECO:0000256" key="2">
    <source>
        <dbReference type="ARBA" id="ARBA00007613"/>
    </source>
</evidence>
<feature type="signal peptide" evidence="9">
    <location>
        <begin position="1"/>
        <end position="22"/>
    </location>
</feature>
<dbReference type="InterPro" id="IPR003423">
    <property type="entry name" value="OMP_efflux"/>
</dbReference>
<dbReference type="PANTHER" id="PTHR30203:SF20">
    <property type="entry name" value="MULTIDRUG RESISTANCE OUTER MEMBRANE PROTEIN MDTP-RELATED"/>
    <property type="match status" value="1"/>
</dbReference>
<proteinExistence type="inferred from homology"/>
<keyword evidence="5 9" id="KW-0732">Signal</keyword>
<keyword evidence="12" id="KW-1185">Reference proteome</keyword>
<dbReference type="Pfam" id="PF02321">
    <property type="entry name" value="OEP"/>
    <property type="match status" value="2"/>
</dbReference>
<evidence type="ECO:0000256" key="10">
    <source>
        <dbReference type="SAM" id="Coils"/>
    </source>
</evidence>